<feature type="transmembrane region" description="Helical" evidence="1">
    <location>
        <begin position="25"/>
        <end position="42"/>
    </location>
</feature>
<protein>
    <submittedName>
        <fullName evidence="3">Unannotated protein</fullName>
    </submittedName>
</protein>
<dbReference type="Pfam" id="PF14155">
    <property type="entry name" value="DUF4307"/>
    <property type="match status" value="1"/>
</dbReference>
<keyword evidence="1" id="KW-1133">Transmembrane helix</keyword>
<dbReference type="InterPro" id="IPR025443">
    <property type="entry name" value="DUF4307"/>
</dbReference>
<evidence type="ECO:0000313" key="4">
    <source>
        <dbReference type="EMBL" id="CAB4816525.1"/>
    </source>
</evidence>
<dbReference type="EMBL" id="CAEZYD010000003">
    <property type="protein sequence ID" value="CAB4704530.1"/>
    <property type="molecule type" value="Genomic_DNA"/>
</dbReference>
<evidence type="ECO:0000313" key="2">
    <source>
        <dbReference type="EMBL" id="CAB4668652.1"/>
    </source>
</evidence>
<evidence type="ECO:0000313" key="8">
    <source>
        <dbReference type="EMBL" id="CAB5018904.1"/>
    </source>
</evidence>
<dbReference type="AlphaFoldDB" id="A0A6J6PY69"/>
<evidence type="ECO:0000256" key="1">
    <source>
        <dbReference type="SAM" id="Phobius"/>
    </source>
</evidence>
<proteinExistence type="predicted"/>
<evidence type="ECO:0000313" key="3">
    <source>
        <dbReference type="EMBL" id="CAB4704530.1"/>
    </source>
</evidence>
<keyword evidence="1" id="KW-0472">Membrane</keyword>
<evidence type="ECO:0000313" key="5">
    <source>
        <dbReference type="EMBL" id="CAB4837114.1"/>
    </source>
</evidence>
<dbReference type="EMBL" id="CAFBMA010000002">
    <property type="protein sequence ID" value="CAB4890217.1"/>
    <property type="molecule type" value="Genomic_DNA"/>
</dbReference>
<sequence>MTEPFESDPYLRNRYGIAERRSPKWLVTAIAFAVIGGSWLIWSANHFSNPEIRSTLISFREVDAKSIEIRYSVEIKNPKSEVICRLSARDFGLNIVGQIDDPIPKGATSVTRIVQIPTRLAAVNAKIESCTTI</sequence>
<reference evidence="3" key="1">
    <citation type="submission" date="2020-05" db="EMBL/GenBank/DDBJ databases">
        <authorList>
            <person name="Chiriac C."/>
            <person name="Salcher M."/>
            <person name="Ghai R."/>
            <person name="Kavagutti S V."/>
        </authorList>
    </citation>
    <scope>NUCLEOTIDE SEQUENCE</scope>
</reference>
<evidence type="ECO:0000313" key="6">
    <source>
        <dbReference type="EMBL" id="CAB4890217.1"/>
    </source>
</evidence>
<accession>A0A6J6PY69</accession>
<evidence type="ECO:0000313" key="7">
    <source>
        <dbReference type="EMBL" id="CAB4960735.1"/>
    </source>
</evidence>
<gene>
    <name evidence="2" type="ORF">UFOPK2343_00226</name>
    <name evidence="3" type="ORF">UFOPK2652_00396</name>
    <name evidence="4" type="ORF">UFOPK3128_00470</name>
    <name evidence="5" type="ORF">UFOPK3227_00122</name>
    <name evidence="6" type="ORF">UFOPK3511_00323</name>
    <name evidence="7" type="ORF">UFOPK3880_00273</name>
    <name evidence="8" type="ORF">UFOPK4146_00124</name>
</gene>
<dbReference type="EMBL" id="CAFBNU010000002">
    <property type="protein sequence ID" value="CAB4960735.1"/>
    <property type="molecule type" value="Genomic_DNA"/>
</dbReference>
<dbReference type="EMBL" id="CAFAHD010000006">
    <property type="protein sequence ID" value="CAB4837114.1"/>
    <property type="molecule type" value="Genomic_DNA"/>
</dbReference>
<dbReference type="EMBL" id="CAEZXD010000003">
    <property type="protein sequence ID" value="CAB4668652.1"/>
    <property type="molecule type" value="Genomic_DNA"/>
</dbReference>
<name>A0A6J6PY69_9ZZZZ</name>
<keyword evidence="1" id="KW-0812">Transmembrane</keyword>
<dbReference type="EMBL" id="CAFAAZ010000003">
    <property type="protein sequence ID" value="CAB4816525.1"/>
    <property type="molecule type" value="Genomic_DNA"/>
</dbReference>
<dbReference type="EMBL" id="CAFBPT010000001">
    <property type="protein sequence ID" value="CAB5018904.1"/>
    <property type="molecule type" value="Genomic_DNA"/>
</dbReference>
<organism evidence="3">
    <name type="scientific">freshwater metagenome</name>
    <dbReference type="NCBI Taxonomy" id="449393"/>
    <lineage>
        <taxon>unclassified sequences</taxon>
        <taxon>metagenomes</taxon>
        <taxon>ecological metagenomes</taxon>
    </lineage>
</organism>